<dbReference type="PATRIC" id="fig|1111454.3.peg.222"/>
<dbReference type="EMBL" id="AWXA01000006">
    <property type="protein sequence ID" value="ERT62297.1"/>
    <property type="molecule type" value="Genomic_DNA"/>
</dbReference>
<name>U7US67_9FIRM</name>
<accession>U7US67</accession>
<evidence type="ECO:0000313" key="2">
    <source>
        <dbReference type="Proteomes" id="UP000017090"/>
    </source>
</evidence>
<protein>
    <submittedName>
        <fullName evidence="1">Uncharacterized protein</fullName>
    </submittedName>
</protein>
<comment type="caution">
    <text evidence="1">The sequence shown here is derived from an EMBL/GenBank/DDBJ whole genome shotgun (WGS) entry which is preliminary data.</text>
</comment>
<keyword evidence="2" id="KW-1185">Reference proteome</keyword>
<dbReference type="STRING" id="1111454.HMPREF1250_0556"/>
<dbReference type="Proteomes" id="UP000017090">
    <property type="component" value="Unassembled WGS sequence"/>
</dbReference>
<organism evidence="1 2">
    <name type="scientific">Megasphaera vaginalis</name>
    <name type="common">ex Srinivasan et al. 2021</name>
    <dbReference type="NCBI Taxonomy" id="1111454"/>
    <lineage>
        <taxon>Bacteria</taxon>
        <taxon>Bacillati</taxon>
        <taxon>Bacillota</taxon>
        <taxon>Negativicutes</taxon>
        <taxon>Veillonellales</taxon>
        <taxon>Veillonellaceae</taxon>
        <taxon>Megasphaera</taxon>
    </lineage>
</organism>
<gene>
    <name evidence="1" type="ORF">HMPREF1250_0556</name>
</gene>
<sequence>MSRYFMTLLEASVLGKGGELILLDMGNLRKNYCYGTKYDSIVELYSGCGYKNAPVFVRERSCLRSF</sequence>
<reference evidence="1 2" key="1">
    <citation type="submission" date="2013-09" db="EMBL/GenBank/DDBJ databases">
        <authorList>
            <person name="Durkin A.S."/>
            <person name="Haft D.R."/>
            <person name="McCorrison J."/>
            <person name="Torralba M."/>
            <person name="Gillis M."/>
            <person name="Haft D.H."/>
            <person name="Methe B."/>
            <person name="Sutton G."/>
            <person name="Nelson K.E."/>
        </authorList>
    </citation>
    <scope>NUCLEOTIDE SEQUENCE [LARGE SCALE GENOMIC DNA]</scope>
    <source>
        <strain evidence="1 2">BV3C16-1</strain>
    </source>
</reference>
<proteinExistence type="predicted"/>
<evidence type="ECO:0000313" key="1">
    <source>
        <dbReference type="EMBL" id="ERT62297.1"/>
    </source>
</evidence>
<dbReference type="AlphaFoldDB" id="U7US67"/>